<evidence type="ECO:0000259" key="4">
    <source>
        <dbReference type="Pfam" id="PF00535"/>
    </source>
</evidence>
<dbReference type="AlphaFoldDB" id="A0A2T0TIF4"/>
<comment type="caution">
    <text evidence="5">The sequence shown here is derived from an EMBL/GenBank/DDBJ whole genome shotgun (WGS) entry which is preliminary data.</text>
</comment>
<protein>
    <recommendedName>
        <fullName evidence="4">Glycosyltransferase 2-like domain-containing protein</fullName>
    </recommendedName>
</protein>
<dbReference type="PANTHER" id="PTHR43179:SF12">
    <property type="entry name" value="GALACTOFURANOSYLTRANSFERASE GLFT2"/>
    <property type="match status" value="1"/>
</dbReference>
<keyword evidence="2" id="KW-0328">Glycosyltransferase</keyword>
<dbReference type="InterPro" id="IPR001173">
    <property type="entry name" value="Glyco_trans_2-like"/>
</dbReference>
<evidence type="ECO:0000313" key="6">
    <source>
        <dbReference type="Proteomes" id="UP000238375"/>
    </source>
</evidence>
<gene>
    <name evidence="5" type="ORF">CLV58_102236</name>
</gene>
<evidence type="ECO:0000313" key="5">
    <source>
        <dbReference type="EMBL" id="PRY45487.1"/>
    </source>
</evidence>
<keyword evidence="3" id="KW-0808">Transferase</keyword>
<dbReference type="InterPro" id="IPR029044">
    <property type="entry name" value="Nucleotide-diphossugar_trans"/>
</dbReference>
<comment type="similarity">
    <text evidence="1">Belongs to the glycosyltransferase 2 family.</text>
</comment>
<sequence length="342" mass="38741">MDTLAIVVLNYNGLSFLRRFLPALVAQADGHPVYIADNASTDASVPWVKHQFPGVRIIEMGTNEGYAGGYNNALERVRSEYGGATYYALVNSDIEVTPRWIDPILQLLESDPMMAACQPKIRAQQERTLFEYAGAAGGYLDWLGYAFCRGRVFDVLEPDTGQYDDNRPVFWATGACLFVRASVFHETGGFDTAFFAHMEEIDWCWRVQRLGHSVWACGQSVVYHVGGGTLHKSNPQKTLLNHRNSLYMLYKNWPADGWFLGKVFARLVFDGLSSVLYLVAGQWGDILAVLKAHGAFYGHLPTLMKQRRALRKSEKRPAKLYERSLVWQYFGKGHHRFNQLDQ</sequence>
<dbReference type="Pfam" id="PF00535">
    <property type="entry name" value="Glycos_transf_2"/>
    <property type="match status" value="1"/>
</dbReference>
<organism evidence="5 6">
    <name type="scientific">Spirosoma oryzae</name>
    <dbReference type="NCBI Taxonomy" id="1469603"/>
    <lineage>
        <taxon>Bacteria</taxon>
        <taxon>Pseudomonadati</taxon>
        <taxon>Bacteroidota</taxon>
        <taxon>Cytophagia</taxon>
        <taxon>Cytophagales</taxon>
        <taxon>Cytophagaceae</taxon>
        <taxon>Spirosoma</taxon>
    </lineage>
</organism>
<dbReference type="PANTHER" id="PTHR43179">
    <property type="entry name" value="RHAMNOSYLTRANSFERASE WBBL"/>
    <property type="match status" value="1"/>
</dbReference>
<dbReference type="SUPFAM" id="SSF53448">
    <property type="entry name" value="Nucleotide-diphospho-sugar transferases"/>
    <property type="match status" value="1"/>
</dbReference>
<dbReference type="EMBL" id="PVTE01000002">
    <property type="protein sequence ID" value="PRY45487.1"/>
    <property type="molecule type" value="Genomic_DNA"/>
</dbReference>
<dbReference type="GO" id="GO:0016757">
    <property type="term" value="F:glycosyltransferase activity"/>
    <property type="evidence" value="ECO:0007669"/>
    <property type="project" value="UniProtKB-KW"/>
</dbReference>
<feature type="domain" description="Glycosyltransferase 2-like" evidence="4">
    <location>
        <begin position="6"/>
        <end position="135"/>
    </location>
</feature>
<dbReference type="Gene3D" id="3.90.550.10">
    <property type="entry name" value="Spore Coat Polysaccharide Biosynthesis Protein SpsA, Chain A"/>
    <property type="match status" value="1"/>
</dbReference>
<dbReference type="RefSeq" id="WP_106136341.1">
    <property type="nucleotide sequence ID" value="NZ_PVTE01000002.1"/>
</dbReference>
<evidence type="ECO:0000256" key="1">
    <source>
        <dbReference type="ARBA" id="ARBA00006739"/>
    </source>
</evidence>
<proteinExistence type="inferred from homology"/>
<dbReference type="CDD" id="cd04186">
    <property type="entry name" value="GT_2_like_c"/>
    <property type="match status" value="1"/>
</dbReference>
<evidence type="ECO:0000256" key="2">
    <source>
        <dbReference type="ARBA" id="ARBA00022676"/>
    </source>
</evidence>
<name>A0A2T0TIF4_9BACT</name>
<accession>A0A2T0TIF4</accession>
<evidence type="ECO:0000256" key="3">
    <source>
        <dbReference type="ARBA" id="ARBA00022679"/>
    </source>
</evidence>
<dbReference type="Proteomes" id="UP000238375">
    <property type="component" value="Unassembled WGS sequence"/>
</dbReference>
<dbReference type="OrthoDB" id="9771846at2"/>
<keyword evidence="6" id="KW-1185">Reference proteome</keyword>
<reference evidence="5 6" key="1">
    <citation type="submission" date="2018-03" db="EMBL/GenBank/DDBJ databases">
        <title>Genomic Encyclopedia of Archaeal and Bacterial Type Strains, Phase II (KMG-II): from individual species to whole genera.</title>
        <authorList>
            <person name="Goeker M."/>
        </authorList>
    </citation>
    <scope>NUCLEOTIDE SEQUENCE [LARGE SCALE GENOMIC DNA]</scope>
    <source>
        <strain evidence="5 6">DSM 28354</strain>
    </source>
</reference>